<keyword evidence="3" id="KW-1185">Reference proteome</keyword>
<evidence type="ECO:0008006" key="4">
    <source>
        <dbReference type="Google" id="ProtNLM"/>
    </source>
</evidence>
<dbReference type="EMBL" id="BAEN01000004">
    <property type="protein sequence ID" value="GAC12806.1"/>
    <property type="molecule type" value="Genomic_DNA"/>
</dbReference>
<comment type="caution">
    <text evidence="2">The sequence shown here is derived from an EMBL/GenBank/DDBJ whole genome shotgun (WGS) entry which is preliminary data.</text>
</comment>
<sequence>MKIIISKWKFKFITFIVLAFSLQPLSAVSAENTEIVKLKIASIVWCPQICPKEVNKGYVQDIVELIFSGKNYELEIHSMPWSRAIKMVNEGTERLKPLLFISLFTVGLRSSLEMVTKLL</sequence>
<gene>
    <name evidence="2" type="ORF">GLIP_0151</name>
</gene>
<keyword evidence="1" id="KW-0732">Signal</keyword>
<dbReference type="Proteomes" id="UP000006334">
    <property type="component" value="Unassembled WGS sequence"/>
</dbReference>
<protein>
    <recommendedName>
        <fullName evidence="4">Solute-binding protein family 3/N-terminal domain-containing protein</fullName>
    </recommendedName>
</protein>
<evidence type="ECO:0000256" key="1">
    <source>
        <dbReference type="SAM" id="SignalP"/>
    </source>
</evidence>
<dbReference type="STRING" id="1127673.GLIP_0151"/>
<dbReference type="AlphaFoldDB" id="K6XMD2"/>
<accession>K6XMD2</accession>
<evidence type="ECO:0000313" key="2">
    <source>
        <dbReference type="EMBL" id="GAC12806.1"/>
    </source>
</evidence>
<reference evidence="2 3" key="1">
    <citation type="journal article" date="2017" name="Antonie Van Leeuwenhoek">
        <title>Rhizobium rhizosphaerae sp. nov., a novel species isolated from rice rhizosphere.</title>
        <authorList>
            <person name="Zhao J.J."/>
            <person name="Zhang J."/>
            <person name="Zhang R.J."/>
            <person name="Zhang C.W."/>
            <person name="Yin H.Q."/>
            <person name="Zhang X.X."/>
        </authorList>
    </citation>
    <scope>NUCLEOTIDE SEQUENCE [LARGE SCALE GENOMIC DNA]</scope>
    <source>
        <strain evidence="2 3">E3</strain>
    </source>
</reference>
<evidence type="ECO:0000313" key="3">
    <source>
        <dbReference type="Proteomes" id="UP000006334"/>
    </source>
</evidence>
<feature type="chain" id="PRO_5003896787" description="Solute-binding protein family 3/N-terminal domain-containing protein" evidence="1">
    <location>
        <begin position="30"/>
        <end position="119"/>
    </location>
</feature>
<proteinExistence type="predicted"/>
<organism evidence="2 3">
    <name type="scientific">Aliiglaciecola lipolytica E3</name>
    <dbReference type="NCBI Taxonomy" id="1127673"/>
    <lineage>
        <taxon>Bacteria</taxon>
        <taxon>Pseudomonadati</taxon>
        <taxon>Pseudomonadota</taxon>
        <taxon>Gammaproteobacteria</taxon>
        <taxon>Alteromonadales</taxon>
        <taxon>Alteromonadaceae</taxon>
        <taxon>Aliiglaciecola</taxon>
    </lineage>
</organism>
<name>K6XMD2_9ALTE</name>
<dbReference type="RefSeq" id="WP_008842626.1">
    <property type="nucleotide sequence ID" value="NZ_BAEN01000004.1"/>
</dbReference>
<feature type="signal peptide" evidence="1">
    <location>
        <begin position="1"/>
        <end position="29"/>
    </location>
</feature>
<dbReference type="SUPFAM" id="SSF53850">
    <property type="entry name" value="Periplasmic binding protein-like II"/>
    <property type="match status" value="1"/>
</dbReference>
<dbReference type="OrthoDB" id="5296159at2"/>